<dbReference type="Proteomes" id="UP000700334">
    <property type="component" value="Unassembled WGS sequence"/>
</dbReference>
<evidence type="ECO:0000313" key="3">
    <source>
        <dbReference type="Proteomes" id="UP000700334"/>
    </source>
</evidence>
<dbReference type="EMBL" id="JAGFMF010011752">
    <property type="protein sequence ID" value="KAG8514057.1"/>
    <property type="molecule type" value="Genomic_DNA"/>
</dbReference>
<feature type="compositionally biased region" description="Basic and acidic residues" evidence="1">
    <location>
        <begin position="373"/>
        <end position="383"/>
    </location>
</feature>
<gene>
    <name evidence="2" type="ORF">J0S82_003657</name>
</gene>
<reference evidence="2" key="1">
    <citation type="journal article" date="2021" name="Evol. Appl.">
        <title>The genome of the Pyrenean desman and the effects of bottlenecks and inbreeding on the genomic landscape of an endangered species.</title>
        <authorList>
            <person name="Escoda L."/>
            <person name="Castresana J."/>
        </authorList>
    </citation>
    <scope>NUCLEOTIDE SEQUENCE</scope>
    <source>
        <strain evidence="2">IBE-C5619</strain>
    </source>
</reference>
<name>A0A8J6DLP0_GALPY</name>
<accession>A0A8J6DLP0</accession>
<keyword evidence="3" id="KW-1185">Reference proteome</keyword>
<sequence length="510" mass="57172">TNRPAQTWRQTKAKWGLSEPLIWLRLPHLVSGGATSSQLLKCSRRASATFTISSMDTLEISSGFQKKASFRAPCLGEDPPSPTGLTRFPQGARHQFFSFLAHQLALPRDMPAHRRVAARHFHPNGQITRNEKVCRVVHVSYTPEKDAGPEGPDNESQREPWAVPAGDADTSWMDAQLREDLQTTTQTPLPEIRENRDWTDSSMAHSSCSSSESNLSLSVGHFPCEDAFSCENTLSCEDTSSEGPLVPFVPPIQGTWWTEGTGRLIGKRDQVQDSPEQFCKLSIGLAWDADVGAHHADPVAYLDQIRDTQWADKHPNRRTQLTLSKLHSLVQKLDRFLENLKDEDAAASAFPGHAPEEDSRPAGSCPPATAQTSHRENNVHQDLSKFNPLEEAMQPPQTSSRLPERDLAERSSQDPRSQRTSTTESSSLLLGRLEREDAQGRTQAGSCLNFRWVFRWLWRQVLSSLPARGHPDRAPKRPHKLVPKKRLFHRGKRIQPQESLELGQPVLLDF</sequence>
<feature type="region of interest" description="Disordered" evidence="1">
    <location>
        <begin position="142"/>
        <end position="163"/>
    </location>
</feature>
<feature type="region of interest" description="Disordered" evidence="1">
    <location>
        <begin position="348"/>
        <end position="431"/>
    </location>
</feature>
<dbReference type="OrthoDB" id="9450944at2759"/>
<evidence type="ECO:0000313" key="2">
    <source>
        <dbReference type="EMBL" id="KAG8514057.1"/>
    </source>
</evidence>
<evidence type="ECO:0000256" key="1">
    <source>
        <dbReference type="SAM" id="MobiDB-lite"/>
    </source>
</evidence>
<feature type="compositionally biased region" description="Basic and acidic residues" evidence="1">
    <location>
        <begin position="402"/>
        <end position="417"/>
    </location>
</feature>
<dbReference type="Pfam" id="PF15480">
    <property type="entry name" value="DUF4640"/>
    <property type="match status" value="1"/>
</dbReference>
<comment type="caution">
    <text evidence="2">The sequence shown here is derived from an EMBL/GenBank/DDBJ whole genome shotgun (WGS) entry which is preliminary data.</text>
</comment>
<dbReference type="PANTHER" id="PTHR36462">
    <property type="entry name" value="CHROMOSOME 12 OPEN READING FRAME 71"/>
    <property type="match status" value="1"/>
</dbReference>
<dbReference type="InterPro" id="IPR027908">
    <property type="entry name" value="DUF4640"/>
</dbReference>
<dbReference type="AlphaFoldDB" id="A0A8J6DLP0"/>
<feature type="non-terminal residue" evidence="2">
    <location>
        <position position="1"/>
    </location>
</feature>
<proteinExistence type="predicted"/>
<feature type="compositionally biased region" description="Low complexity" evidence="1">
    <location>
        <begin position="419"/>
        <end position="431"/>
    </location>
</feature>
<dbReference type="PANTHER" id="PTHR36462:SF1">
    <property type="entry name" value="CHROMOSOME 12 OPEN READING FRAME 71"/>
    <property type="match status" value="1"/>
</dbReference>
<organism evidence="2 3">
    <name type="scientific">Galemys pyrenaicus</name>
    <name type="common">Iberian desman</name>
    <name type="synonym">Pyrenean desman</name>
    <dbReference type="NCBI Taxonomy" id="202257"/>
    <lineage>
        <taxon>Eukaryota</taxon>
        <taxon>Metazoa</taxon>
        <taxon>Chordata</taxon>
        <taxon>Craniata</taxon>
        <taxon>Vertebrata</taxon>
        <taxon>Euteleostomi</taxon>
        <taxon>Mammalia</taxon>
        <taxon>Eutheria</taxon>
        <taxon>Laurasiatheria</taxon>
        <taxon>Eulipotyphla</taxon>
        <taxon>Talpidae</taxon>
        <taxon>Galemys</taxon>
    </lineage>
</organism>
<protein>
    <submittedName>
        <fullName evidence="2">Uncharacterized protein</fullName>
    </submittedName>
</protein>